<keyword evidence="1" id="KW-0732">Signal</keyword>
<proteinExistence type="predicted"/>
<protein>
    <recommendedName>
        <fullName evidence="2">Outer membrane protein beta-barrel domain-containing protein</fullName>
    </recommendedName>
</protein>
<dbReference type="EMBL" id="MWQO01000111">
    <property type="protein sequence ID" value="THD05931.1"/>
    <property type="molecule type" value="Genomic_DNA"/>
</dbReference>
<dbReference type="Gene3D" id="2.40.160.20">
    <property type="match status" value="1"/>
</dbReference>
<comment type="caution">
    <text evidence="3">The sequence shown here is derived from an EMBL/GenBank/DDBJ whole genome shotgun (WGS) entry which is preliminary data.</text>
</comment>
<feature type="domain" description="Outer membrane protein beta-barrel" evidence="2">
    <location>
        <begin position="5"/>
        <end position="172"/>
    </location>
</feature>
<evidence type="ECO:0000313" key="4">
    <source>
        <dbReference type="Proteomes" id="UP000307749"/>
    </source>
</evidence>
<gene>
    <name evidence="3" type="ORF">B1806_16415</name>
</gene>
<dbReference type="Pfam" id="PF13505">
    <property type="entry name" value="OMP_b-brl"/>
    <property type="match status" value="1"/>
</dbReference>
<organism evidence="3 4">
    <name type="scientific">Metallibacterium scheffleri</name>
    <dbReference type="NCBI Taxonomy" id="993689"/>
    <lineage>
        <taxon>Bacteria</taxon>
        <taxon>Pseudomonadati</taxon>
        <taxon>Pseudomonadota</taxon>
        <taxon>Gammaproteobacteria</taxon>
        <taxon>Lysobacterales</taxon>
        <taxon>Rhodanobacteraceae</taxon>
        <taxon>Metallibacterium</taxon>
    </lineage>
</organism>
<reference evidence="3 4" key="1">
    <citation type="submission" date="2017-02" db="EMBL/GenBank/DDBJ databases">
        <title>Whole genome sequencing of Metallibacterium scheffleri DSM 24874 (T).</title>
        <authorList>
            <person name="Kumar S."/>
            <person name="Patil P."/>
            <person name="Patil P.B."/>
        </authorList>
    </citation>
    <scope>NUCLEOTIDE SEQUENCE [LARGE SCALE GENOMIC DNA]</scope>
    <source>
        <strain evidence="3 4">DSM 24874</strain>
    </source>
</reference>
<dbReference type="SUPFAM" id="SSF56925">
    <property type="entry name" value="OMPA-like"/>
    <property type="match status" value="1"/>
</dbReference>
<dbReference type="STRING" id="993689.GCA_002077135_01285"/>
<dbReference type="Proteomes" id="UP000307749">
    <property type="component" value="Unassembled WGS sequence"/>
</dbReference>
<dbReference type="InterPro" id="IPR011250">
    <property type="entry name" value="OMP/PagP_B-barrel"/>
</dbReference>
<evidence type="ECO:0000256" key="1">
    <source>
        <dbReference type="ARBA" id="ARBA00022729"/>
    </source>
</evidence>
<dbReference type="InterPro" id="IPR027385">
    <property type="entry name" value="Beta-barrel_OMP"/>
</dbReference>
<sequence length="175" mass="18861">MVSHAEDSGLYVNGSVGQARFGQSYYGRHHMGYDANLGYRWSVAPAFQVGVEAGYVNLGNYGVRSVYPGVALPDATLHGWTLGGTAKYDITSNWYVSGRAGLLRWSGRTAEPIGGVPVAYSGNGTGWYTGAGFGYNFNSNWSLGWNYNYYHASKSGFPLSGSLTSISAEYRFGAM</sequence>
<evidence type="ECO:0000259" key="2">
    <source>
        <dbReference type="Pfam" id="PF13505"/>
    </source>
</evidence>
<keyword evidence="4" id="KW-1185">Reference proteome</keyword>
<name>A0A4V3US99_9GAMM</name>
<accession>A0A4V3US99</accession>
<evidence type="ECO:0000313" key="3">
    <source>
        <dbReference type="EMBL" id="THD05931.1"/>
    </source>
</evidence>
<dbReference type="AlphaFoldDB" id="A0A4V3US99"/>